<evidence type="ECO:0000256" key="5">
    <source>
        <dbReference type="ARBA" id="ARBA00023242"/>
    </source>
</evidence>
<comment type="similarity">
    <text evidence="2 6">Belongs to the Mediator complex subunit 18 family.</text>
</comment>
<dbReference type="GO" id="GO:0070847">
    <property type="term" value="C:core mediator complex"/>
    <property type="evidence" value="ECO:0007669"/>
    <property type="project" value="TreeGrafter"/>
</dbReference>
<dbReference type="Gene3D" id="2.40.320.10">
    <property type="entry name" value="Hypothetical Protein Pfu-838710-001"/>
    <property type="match status" value="1"/>
</dbReference>
<accession>A0A3P7L3X7</accession>
<sequence length="156" mass="17492">MFEEDLLNHAMVNPEVLYSYIRQSTLNKDPIPLLRTIVLRRSCLEVPASGPLVTFLCSLGFKKDFDFVAEGHIFIRGRAKVLVYSVNQVEQYSHHESGSPLPKSWRNLLPRSYMVEVSAVGSPADDTLAKEVAGLMELLCPLVVPGRVDHARLVCR</sequence>
<evidence type="ECO:0000256" key="6">
    <source>
        <dbReference type="RuleBase" id="RU364150"/>
    </source>
</evidence>
<gene>
    <name evidence="6" type="primary">MED18</name>
    <name evidence="7" type="ORF">DILT_LOCUS7185</name>
</gene>
<dbReference type="EMBL" id="UYRU01051269">
    <property type="protein sequence ID" value="VDN11354.1"/>
    <property type="molecule type" value="Genomic_DNA"/>
</dbReference>
<dbReference type="Proteomes" id="UP000281553">
    <property type="component" value="Unassembled WGS sequence"/>
</dbReference>
<evidence type="ECO:0000313" key="8">
    <source>
        <dbReference type="Proteomes" id="UP000281553"/>
    </source>
</evidence>
<evidence type="ECO:0000256" key="1">
    <source>
        <dbReference type="ARBA" id="ARBA00004123"/>
    </source>
</evidence>
<dbReference type="GO" id="GO:0006357">
    <property type="term" value="P:regulation of transcription by RNA polymerase II"/>
    <property type="evidence" value="ECO:0007669"/>
    <property type="project" value="InterPro"/>
</dbReference>
<dbReference type="GO" id="GO:0016592">
    <property type="term" value="C:mediator complex"/>
    <property type="evidence" value="ECO:0007669"/>
    <property type="project" value="InterPro"/>
</dbReference>
<dbReference type="InterPro" id="IPR019095">
    <property type="entry name" value="Mediator_Med18"/>
</dbReference>
<keyword evidence="4 6" id="KW-0804">Transcription</keyword>
<protein>
    <recommendedName>
        <fullName evidence="6">Mediator of RNA polymerase II transcription subunit 18</fullName>
    </recommendedName>
    <alternativeName>
        <fullName evidence="6">Mediator complex subunit 18</fullName>
    </alternativeName>
</protein>
<evidence type="ECO:0000313" key="7">
    <source>
        <dbReference type="EMBL" id="VDN11354.1"/>
    </source>
</evidence>
<evidence type="ECO:0000256" key="2">
    <source>
        <dbReference type="ARBA" id="ARBA00009814"/>
    </source>
</evidence>
<evidence type="ECO:0000256" key="3">
    <source>
        <dbReference type="ARBA" id="ARBA00023015"/>
    </source>
</evidence>
<dbReference type="PANTHER" id="PTHR13321:SF2">
    <property type="entry name" value="MEDIATOR OF RNA POLYMERASE II TRANSCRIPTION SUBUNIT 18"/>
    <property type="match status" value="1"/>
</dbReference>
<name>A0A3P7L3X7_DIBLA</name>
<reference evidence="7 8" key="1">
    <citation type="submission" date="2018-11" db="EMBL/GenBank/DDBJ databases">
        <authorList>
            <consortium name="Pathogen Informatics"/>
        </authorList>
    </citation>
    <scope>NUCLEOTIDE SEQUENCE [LARGE SCALE GENOMIC DNA]</scope>
</reference>
<dbReference type="AlphaFoldDB" id="A0A3P7L3X7"/>
<dbReference type="Pfam" id="PF09637">
    <property type="entry name" value="Med18"/>
    <property type="match status" value="1"/>
</dbReference>
<comment type="subunit">
    <text evidence="6">Component of the Mediator complex.</text>
</comment>
<dbReference type="OrthoDB" id="2355at2759"/>
<comment type="function">
    <text evidence="6">Component of the Mediator complex, a coactivator involved in the regulated transcription of nearly all RNA polymerase II-dependent genes. Mediator functions as a bridge to convey information from gene-specific regulatory proteins to the basal RNA polymerase II transcription machinery. Mediator is recruited to promoters by direct interactions with regulatory proteins and serves as a scaffold for the assembly of a functional preinitiation complex with RNA polymerase II and the general transcription factors.</text>
</comment>
<dbReference type="GO" id="GO:0003712">
    <property type="term" value="F:transcription coregulator activity"/>
    <property type="evidence" value="ECO:0007669"/>
    <property type="project" value="InterPro"/>
</dbReference>
<evidence type="ECO:0000256" key="4">
    <source>
        <dbReference type="ARBA" id="ARBA00023163"/>
    </source>
</evidence>
<organism evidence="7 8">
    <name type="scientific">Dibothriocephalus latus</name>
    <name type="common">Fish tapeworm</name>
    <name type="synonym">Diphyllobothrium latum</name>
    <dbReference type="NCBI Taxonomy" id="60516"/>
    <lineage>
        <taxon>Eukaryota</taxon>
        <taxon>Metazoa</taxon>
        <taxon>Spiralia</taxon>
        <taxon>Lophotrochozoa</taxon>
        <taxon>Platyhelminthes</taxon>
        <taxon>Cestoda</taxon>
        <taxon>Eucestoda</taxon>
        <taxon>Diphyllobothriidea</taxon>
        <taxon>Diphyllobothriidae</taxon>
        <taxon>Dibothriocephalus</taxon>
    </lineage>
</organism>
<proteinExistence type="inferred from homology"/>
<keyword evidence="8" id="KW-1185">Reference proteome</keyword>
<dbReference type="PANTHER" id="PTHR13321">
    <property type="entry name" value="MEDIATOR OF RNA POLYMERASE II TRANSCRIPTION, SUBUNIT 18"/>
    <property type="match status" value="1"/>
</dbReference>
<keyword evidence="3 6" id="KW-0805">Transcription regulation</keyword>
<keyword evidence="5 6" id="KW-0539">Nucleus</keyword>
<dbReference type="GO" id="GO:0006369">
    <property type="term" value="P:termination of RNA polymerase II transcription"/>
    <property type="evidence" value="ECO:0007669"/>
    <property type="project" value="TreeGrafter"/>
</dbReference>
<comment type="subcellular location">
    <subcellularLocation>
        <location evidence="1 6">Nucleus</location>
    </subcellularLocation>
</comment>
<keyword evidence="6" id="KW-0010">Activator</keyword>